<gene>
    <name evidence="1" type="ORF">PGLA1383_LOCUS38284</name>
</gene>
<keyword evidence="2" id="KW-1185">Reference proteome</keyword>
<dbReference type="EMBL" id="CAJNNV010027577">
    <property type="protein sequence ID" value="CAE8620747.1"/>
    <property type="molecule type" value="Genomic_DNA"/>
</dbReference>
<accession>A0A813GDH2</accession>
<organism evidence="1 2">
    <name type="scientific">Polarella glacialis</name>
    <name type="common">Dinoflagellate</name>
    <dbReference type="NCBI Taxonomy" id="89957"/>
    <lineage>
        <taxon>Eukaryota</taxon>
        <taxon>Sar</taxon>
        <taxon>Alveolata</taxon>
        <taxon>Dinophyceae</taxon>
        <taxon>Suessiales</taxon>
        <taxon>Suessiaceae</taxon>
        <taxon>Polarella</taxon>
    </lineage>
</organism>
<comment type="caution">
    <text evidence="1">The sequence shown here is derived from an EMBL/GenBank/DDBJ whole genome shotgun (WGS) entry which is preliminary data.</text>
</comment>
<dbReference type="Proteomes" id="UP000654075">
    <property type="component" value="Unassembled WGS sequence"/>
</dbReference>
<evidence type="ECO:0000313" key="1">
    <source>
        <dbReference type="EMBL" id="CAE8620747.1"/>
    </source>
</evidence>
<evidence type="ECO:0000313" key="2">
    <source>
        <dbReference type="Proteomes" id="UP000654075"/>
    </source>
</evidence>
<dbReference type="AlphaFoldDB" id="A0A813GDH2"/>
<proteinExistence type="predicted"/>
<protein>
    <submittedName>
        <fullName evidence="1">Uncharacterized protein</fullName>
    </submittedName>
</protein>
<reference evidence="1" key="1">
    <citation type="submission" date="2021-02" db="EMBL/GenBank/DDBJ databases">
        <authorList>
            <person name="Dougan E. K."/>
            <person name="Rhodes N."/>
            <person name="Thang M."/>
            <person name="Chan C."/>
        </authorList>
    </citation>
    <scope>NUCLEOTIDE SEQUENCE</scope>
</reference>
<name>A0A813GDH2_POLGL</name>
<sequence>MCSSGGSRVRVFLENRSDDGVSQAHHKASHQRATNETCAENEQKHHVIQFQNKLCSVVSRNCSVCCCSCVVTCCVNVPVLCSFAVAKSAALSKEKYLNAQDE</sequence>